<dbReference type="AlphaFoldDB" id="A0A101FG47"/>
<reference evidence="4" key="1">
    <citation type="journal article" date="2015" name="MBio">
        <title>Genome-Resolved Metagenomic Analysis Reveals Roles for Candidate Phyla and Other Microbial Community Members in Biogeochemical Transformations in Oil Reservoirs.</title>
        <authorList>
            <person name="Hu P."/>
            <person name="Tom L."/>
            <person name="Singh A."/>
            <person name="Thomas B.C."/>
            <person name="Baker B.J."/>
            <person name="Piceno Y.M."/>
            <person name="Andersen G.L."/>
            <person name="Banfield J.F."/>
        </authorList>
    </citation>
    <scope>NUCLEOTIDE SEQUENCE [LARGE SCALE GENOMIC DNA]</scope>
</reference>
<keyword evidence="2" id="KW-0472">Membrane</keyword>
<protein>
    <submittedName>
        <fullName evidence="3">Sulfate permease SulP</fullName>
    </submittedName>
</protein>
<feature type="transmembrane region" description="Helical" evidence="2">
    <location>
        <begin position="97"/>
        <end position="117"/>
    </location>
</feature>
<gene>
    <name evidence="3" type="ORF">XD66_0882</name>
</gene>
<dbReference type="PANTHER" id="PTHR31970">
    <property type="match status" value="1"/>
</dbReference>
<evidence type="ECO:0000256" key="2">
    <source>
        <dbReference type="SAM" id="Phobius"/>
    </source>
</evidence>
<dbReference type="Proteomes" id="UP000053326">
    <property type="component" value="Unassembled WGS sequence"/>
</dbReference>
<feature type="transmembrane region" description="Helical" evidence="2">
    <location>
        <begin position="352"/>
        <end position="377"/>
    </location>
</feature>
<comment type="caution">
    <text evidence="3">The sequence shown here is derived from an EMBL/GenBank/DDBJ whole genome shotgun (WGS) entry which is preliminary data.</text>
</comment>
<proteinExistence type="predicted"/>
<keyword evidence="2" id="KW-0812">Transmembrane</keyword>
<dbReference type="Pfam" id="PF16983">
    <property type="entry name" value="MFS_MOT1"/>
    <property type="match status" value="2"/>
</dbReference>
<feature type="transmembrane region" description="Helical" evidence="2">
    <location>
        <begin position="129"/>
        <end position="150"/>
    </location>
</feature>
<feature type="transmembrane region" description="Helical" evidence="2">
    <location>
        <begin position="42"/>
        <end position="71"/>
    </location>
</feature>
<feature type="region of interest" description="Disordered" evidence="1">
    <location>
        <begin position="1"/>
        <end position="21"/>
    </location>
</feature>
<sequence>MATNKESLTEAAEKQRENPEQKSFLGELSGAMGDLGTFLPHVLGAISVAGLNPASIFTGFGLFYLFCGWYYRIPMAVQPMKAASAAVLVQKLTPGEVAAAGLMIGLLLFLLGITGLIDRIARITPPGVIGGIQVGLGLSLAVLGIKMVAADPLLGWPVLIMMLPFLSSRRFPAAIMAVLVGTALNLILHPGIDLPRIAFGVHLPSLIWPAAADFQKSLFMVVLPQLPLTLTNAVLVTTALAAELYGSKACRVNDRNLCLTMGLGNLLAAPFGGYMMCHGSGGVAAHYRFGGRTKHTPYIIGIILLVVGLLLGGNGAKILALIPDAALGCLLFYSGLDLALAARGGTRCREDFFLILAVAALALAINPAVAFIAGIALGKGLEKKWFQV</sequence>
<feature type="transmembrane region" description="Helical" evidence="2">
    <location>
        <begin position="318"/>
        <end position="340"/>
    </location>
</feature>
<name>A0A101FG47_9THEO</name>
<evidence type="ECO:0000313" key="4">
    <source>
        <dbReference type="Proteomes" id="UP000053326"/>
    </source>
</evidence>
<feature type="compositionally biased region" description="Basic and acidic residues" evidence="1">
    <location>
        <begin position="7"/>
        <end position="20"/>
    </location>
</feature>
<dbReference type="PANTHER" id="PTHR31970:SF9">
    <property type="entry name" value="MOLYBDATE TRANSPORTER 2"/>
    <property type="match status" value="1"/>
</dbReference>
<keyword evidence="2" id="KW-1133">Transmembrane helix</keyword>
<feature type="transmembrane region" description="Helical" evidence="2">
    <location>
        <begin position="296"/>
        <end position="312"/>
    </location>
</feature>
<feature type="transmembrane region" description="Helical" evidence="2">
    <location>
        <begin position="170"/>
        <end position="188"/>
    </location>
</feature>
<dbReference type="InterPro" id="IPR031563">
    <property type="entry name" value="MOT1/MOT2"/>
</dbReference>
<evidence type="ECO:0000313" key="3">
    <source>
        <dbReference type="EMBL" id="KUK36410.1"/>
    </source>
</evidence>
<dbReference type="GO" id="GO:0015098">
    <property type="term" value="F:molybdate ion transmembrane transporter activity"/>
    <property type="evidence" value="ECO:0007669"/>
    <property type="project" value="InterPro"/>
</dbReference>
<dbReference type="EMBL" id="LGFO01000100">
    <property type="protein sequence ID" value="KUK36410.1"/>
    <property type="molecule type" value="Genomic_DNA"/>
</dbReference>
<accession>A0A101FG47</accession>
<organism evidence="3 4">
    <name type="scientific">Thermacetogenium phaeum</name>
    <dbReference type="NCBI Taxonomy" id="85874"/>
    <lineage>
        <taxon>Bacteria</taxon>
        <taxon>Bacillati</taxon>
        <taxon>Bacillota</taxon>
        <taxon>Clostridia</taxon>
        <taxon>Thermoanaerobacterales</taxon>
        <taxon>Thermoanaerobacteraceae</taxon>
        <taxon>Thermacetogenium</taxon>
    </lineage>
</organism>
<evidence type="ECO:0000256" key="1">
    <source>
        <dbReference type="SAM" id="MobiDB-lite"/>
    </source>
</evidence>